<name>A0A318SI54_9DEIO</name>
<comment type="caution">
    <text evidence="1">The sequence shown here is derived from an EMBL/GenBank/DDBJ whole genome shotgun (WGS) entry which is preliminary data.</text>
</comment>
<dbReference type="Proteomes" id="UP000248326">
    <property type="component" value="Unassembled WGS sequence"/>
</dbReference>
<keyword evidence="2" id="KW-1185">Reference proteome</keyword>
<dbReference type="EMBL" id="QJSX01000008">
    <property type="protein sequence ID" value="PYE53676.1"/>
    <property type="molecule type" value="Genomic_DNA"/>
</dbReference>
<accession>A0A318SI54</accession>
<reference evidence="1 2" key="1">
    <citation type="submission" date="2018-06" db="EMBL/GenBank/DDBJ databases">
        <title>Genomic Encyclopedia of Type Strains, Phase IV (KMG-IV): sequencing the most valuable type-strain genomes for metagenomic binning, comparative biology and taxonomic classification.</title>
        <authorList>
            <person name="Goeker M."/>
        </authorList>
    </citation>
    <scope>NUCLEOTIDE SEQUENCE [LARGE SCALE GENOMIC DNA]</scope>
    <source>
        <strain evidence="1 2">DSM 18048</strain>
    </source>
</reference>
<organism evidence="1 2">
    <name type="scientific">Deinococcus yavapaiensis KR-236</name>
    <dbReference type="NCBI Taxonomy" id="694435"/>
    <lineage>
        <taxon>Bacteria</taxon>
        <taxon>Thermotogati</taxon>
        <taxon>Deinococcota</taxon>
        <taxon>Deinococci</taxon>
        <taxon>Deinococcales</taxon>
        <taxon>Deinococcaceae</taxon>
        <taxon>Deinococcus</taxon>
    </lineage>
</organism>
<evidence type="ECO:0000313" key="2">
    <source>
        <dbReference type="Proteomes" id="UP000248326"/>
    </source>
</evidence>
<protein>
    <submittedName>
        <fullName evidence="1">Uncharacterized protein</fullName>
    </submittedName>
</protein>
<gene>
    <name evidence="1" type="ORF">DES52_108207</name>
</gene>
<evidence type="ECO:0000313" key="1">
    <source>
        <dbReference type="EMBL" id="PYE53676.1"/>
    </source>
</evidence>
<dbReference type="AlphaFoldDB" id="A0A318SI54"/>
<proteinExistence type="predicted"/>
<sequence>MLANETQATQQRKHVVSVVHNTKLLAFNVCTYALCQVSLGNPKVLVPIRNHRHT</sequence>